<gene>
    <name evidence="2" type="ORF">M514_23528</name>
</gene>
<dbReference type="InterPro" id="IPR040676">
    <property type="entry name" value="DUF5641"/>
</dbReference>
<dbReference type="GO" id="GO:0003676">
    <property type="term" value="F:nucleic acid binding"/>
    <property type="evidence" value="ECO:0007669"/>
    <property type="project" value="InterPro"/>
</dbReference>
<proteinExistence type="predicted"/>
<dbReference type="Proteomes" id="UP000030758">
    <property type="component" value="Unassembled WGS sequence"/>
</dbReference>
<dbReference type="Gene3D" id="3.30.70.270">
    <property type="match status" value="1"/>
</dbReference>
<dbReference type="InterPro" id="IPR036397">
    <property type="entry name" value="RNaseH_sf"/>
</dbReference>
<dbReference type="Pfam" id="PF00665">
    <property type="entry name" value="rve"/>
    <property type="match status" value="1"/>
</dbReference>
<dbReference type="Pfam" id="PF05585">
    <property type="entry name" value="DUF1758"/>
    <property type="match status" value="1"/>
</dbReference>
<dbReference type="InterPro" id="IPR041588">
    <property type="entry name" value="Integrase_H2C2"/>
</dbReference>
<protein>
    <recommendedName>
        <fullName evidence="1">Integrase catalytic domain-containing protein</fullName>
    </recommendedName>
</protein>
<dbReference type="Pfam" id="PF00078">
    <property type="entry name" value="RVT_1"/>
    <property type="match status" value="1"/>
</dbReference>
<dbReference type="InterPro" id="IPR005312">
    <property type="entry name" value="DUF1759"/>
</dbReference>
<dbReference type="InterPro" id="IPR008737">
    <property type="entry name" value="DUF1758"/>
</dbReference>
<dbReference type="PANTHER" id="PTHR47331:SF5">
    <property type="entry name" value="RIBONUCLEASE H"/>
    <property type="match status" value="1"/>
</dbReference>
<dbReference type="PANTHER" id="PTHR47331">
    <property type="entry name" value="PHD-TYPE DOMAIN-CONTAINING PROTEIN"/>
    <property type="match status" value="1"/>
</dbReference>
<organism evidence="2">
    <name type="scientific">Trichuris suis</name>
    <name type="common">pig whipworm</name>
    <dbReference type="NCBI Taxonomy" id="68888"/>
    <lineage>
        <taxon>Eukaryota</taxon>
        <taxon>Metazoa</taxon>
        <taxon>Ecdysozoa</taxon>
        <taxon>Nematoda</taxon>
        <taxon>Enoplea</taxon>
        <taxon>Dorylaimia</taxon>
        <taxon>Trichinellida</taxon>
        <taxon>Trichuridae</taxon>
        <taxon>Trichuris</taxon>
    </lineage>
</organism>
<dbReference type="EMBL" id="KL367558">
    <property type="protein sequence ID" value="KFD64244.1"/>
    <property type="molecule type" value="Genomic_DNA"/>
</dbReference>
<accession>A0A085N448</accession>
<dbReference type="SUPFAM" id="SSF53098">
    <property type="entry name" value="Ribonuclease H-like"/>
    <property type="match status" value="1"/>
</dbReference>
<dbReference type="Pfam" id="PF03564">
    <property type="entry name" value="DUF1759"/>
    <property type="match status" value="1"/>
</dbReference>
<dbReference type="InterPro" id="IPR043128">
    <property type="entry name" value="Rev_trsase/Diguanyl_cyclase"/>
</dbReference>
<evidence type="ECO:0000259" key="1">
    <source>
        <dbReference type="PROSITE" id="PS50994"/>
    </source>
</evidence>
<dbReference type="Gene3D" id="3.10.10.10">
    <property type="entry name" value="HIV Type 1 Reverse Transcriptase, subunit A, domain 1"/>
    <property type="match status" value="1"/>
</dbReference>
<dbReference type="Gene3D" id="1.10.340.70">
    <property type="match status" value="1"/>
</dbReference>
<dbReference type="InterPro" id="IPR008042">
    <property type="entry name" value="Retrotrans_Pao"/>
</dbReference>
<dbReference type="Pfam" id="PF18701">
    <property type="entry name" value="DUF5641"/>
    <property type="match status" value="1"/>
</dbReference>
<dbReference type="Pfam" id="PF05380">
    <property type="entry name" value="Peptidase_A17"/>
    <property type="match status" value="1"/>
</dbReference>
<dbReference type="CDD" id="cd01644">
    <property type="entry name" value="RT_pepA17"/>
    <property type="match status" value="1"/>
</dbReference>
<evidence type="ECO:0000313" key="2">
    <source>
        <dbReference type="EMBL" id="KFD64244.1"/>
    </source>
</evidence>
<feature type="domain" description="Integrase catalytic" evidence="1">
    <location>
        <begin position="1392"/>
        <end position="1578"/>
    </location>
</feature>
<sequence>MTELESLKRTRSGLRARLSFMDRSIQELLQDGGKQFEVCAALTQMEAYWAKLQEVQGAIESYVEDDGALEKEVENAMAFETTVVDIRAKVQRYLHGSPKTTATPEVSAAGPNLPKWNLPKFSGDVLEFNSFWDQFEAGVHGRSDLSNVAKLVYLKSALCGEALEAVDGFHVTNANYPVVVETLRERFGRESLVVESHILSLLKLTKEEEAHGSSTLRELFDKMNRHVRALEAIGKSVEDKLTAEDILLVLFKQLLPPAVRKRWEQKTLTSADSESITLKTLFDFLRTEVDIEECTKHPALVSKTRTQRTQKNSNIKRNDGQYSAVALQAFTNRKGSCFVCDGMHTVHTCPTFLSMSPRRRLQVSRKNRLCFVCLELGHAASACKSQDRCSIKGCRKLHHRLLHGEADCSSAQVGLLRNHRMEKVFLQTARARISGGNGSSLVITCLFDAGAQRSFIRTALADDLGLRGTTERVAIHTFGSHEGRMEKTRRVQFSLQPLDRRGTRQWMEALCLPHLCQPLEANPPISSSWSHLQDLTLADQFPRGKAIVDVLIGLDYYHAFMSGFTKNGSPKEPVAVQSSFGWILSGPAGSQEKGVQNVFQVTLSDSADVLLKRIWSLDAIGLRDEEGEKPSQVMKRFQDSVSFDGQRYTVRLPWNSEERLPNNYRLALRRLELLENRLGKDARLARLYVDGMRSYVDNGFVERVEQCAATSGRHWYLPHHPVIKNESSTTKCRIVFDGSALYQGVSLNQFLEIGPPLQRDLVGILLRFRRFRYGIHGDIEKMFLQIALHEDDRDAVRFLWREKGAGTEPTVFRFTRLCFGLSCSPFLAIAVTQLHAQRNSEKYKQGASEVLKNMYVDDLVMSCSSKEEAARASSETAELLLRGGFKLTKWVSNMKEFNSCIHNSAPTGRETVKTLGLQWYTSTDQLALNHVSLKLESVATKRNVLKTLSEVFDPLGLIAPFLVEAKMLLQLMWKMGKDWDEPLTQPLFGRWNQWRMQLPLIANIRTDRWMGPRSSTEEVELHVFCDASSAAYGAAIYLKVSNGALEPHLVMAKARVAPVKSVTLPRLELLATLVGARLLTYVKEQLGLPIRRITCWSDSMVALYWIKGGSAQWKPFIRNRVQEIQQLTDPLWWHHCPTKDNSADLLSRGSRLDHLKENQLWWHGPAWLGKPDDFWPRAANATTPTAAGEEIAETICVCTVEPEYCLSEDSYENFDTLLRVTAWCLRFLSNARRSVSERKFGPLQAEELRRAEKIWVYKAQSHEFQMEISCLRKKQKIPQTSRLNALDPFLDQDDLLRVGGRIQMSSLSYETCHPLILSKKSKIVEPLIRQCHQRNLHCGVEHTLSILRRKFWIMGGRSKVRKVLRACVVCRRYGASQPMEQKMAPLPASRVRECFPFERTGLDFLGPLYVRNGKRKTKAYVCLFTCMVTRAIHLELMSDMSTKQFLHCLRRFFARRGQPRIIQSDNFRTFKSADRELHDLYEALDCEKITHEMAKNRIQWSYITERAPWTGGYWERLVRSVKSPLKKVLGKTTLDFDEMRTVLCEVEAQVNSRPLTFVGDDPTAGDVLTPFHFLIGRGHSALPDVAAQNQPTDPIKVTDRQDLRRRWAYQQRMLTHFWRRCCQEYIVTLSTRRRWTNTTAEPQVGDIVLIAEDNVAKCKWPLGRVVQKFPSHDGLTRTVQLKTIKGMVTRPVAKLHLLEAAEND</sequence>
<dbReference type="PROSITE" id="PS50994">
    <property type="entry name" value="INTEGRASE"/>
    <property type="match status" value="1"/>
</dbReference>
<dbReference type="GO" id="GO:0015074">
    <property type="term" value="P:DNA integration"/>
    <property type="evidence" value="ECO:0007669"/>
    <property type="project" value="InterPro"/>
</dbReference>
<dbReference type="Gene3D" id="3.30.420.10">
    <property type="entry name" value="Ribonuclease H-like superfamily/Ribonuclease H"/>
    <property type="match status" value="1"/>
</dbReference>
<dbReference type="GO" id="GO:0042575">
    <property type="term" value="C:DNA polymerase complex"/>
    <property type="evidence" value="ECO:0007669"/>
    <property type="project" value="UniProtKB-ARBA"/>
</dbReference>
<dbReference type="InterPro" id="IPR001584">
    <property type="entry name" value="Integrase_cat-core"/>
</dbReference>
<dbReference type="InterPro" id="IPR043502">
    <property type="entry name" value="DNA/RNA_pol_sf"/>
</dbReference>
<name>A0A085N448_9BILA</name>
<dbReference type="SUPFAM" id="SSF56672">
    <property type="entry name" value="DNA/RNA polymerases"/>
    <property type="match status" value="1"/>
</dbReference>
<dbReference type="InterPro" id="IPR000477">
    <property type="entry name" value="RT_dom"/>
</dbReference>
<dbReference type="Pfam" id="PF17921">
    <property type="entry name" value="Integrase_H2C2"/>
    <property type="match status" value="1"/>
</dbReference>
<reference evidence="2" key="1">
    <citation type="journal article" date="2014" name="Nat. Genet.">
        <title>Genome and transcriptome of the porcine whipworm Trichuris suis.</title>
        <authorList>
            <person name="Jex A.R."/>
            <person name="Nejsum P."/>
            <person name="Schwarz E.M."/>
            <person name="Hu L."/>
            <person name="Young N.D."/>
            <person name="Hall R.S."/>
            <person name="Korhonen P.K."/>
            <person name="Liao S."/>
            <person name="Thamsborg S."/>
            <person name="Xia J."/>
            <person name="Xu P."/>
            <person name="Wang S."/>
            <person name="Scheerlinck J.P."/>
            <person name="Hofmann A."/>
            <person name="Sternberg P.W."/>
            <person name="Wang J."/>
            <person name="Gasser R.B."/>
        </authorList>
    </citation>
    <scope>NUCLEOTIDE SEQUENCE [LARGE SCALE GENOMIC DNA]</scope>
    <source>
        <strain evidence="2">DCEP-RM93F</strain>
    </source>
</reference>
<dbReference type="InterPro" id="IPR012337">
    <property type="entry name" value="RNaseH-like_sf"/>
</dbReference>